<proteinExistence type="inferred from homology"/>
<reference evidence="4 5" key="1">
    <citation type="submission" date="2018-04" db="EMBL/GenBank/DDBJ databases">
        <title>The genome of golden apple snail Pomacea canaliculata provides insight into stress tolerance and invasive adaptation.</title>
        <authorList>
            <person name="Liu C."/>
            <person name="Liu B."/>
            <person name="Ren Y."/>
            <person name="Zhang Y."/>
            <person name="Wang H."/>
            <person name="Li S."/>
            <person name="Jiang F."/>
            <person name="Yin L."/>
            <person name="Zhang G."/>
            <person name="Qian W."/>
            <person name="Fan W."/>
        </authorList>
    </citation>
    <scope>NUCLEOTIDE SEQUENCE [LARGE SCALE GENOMIC DNA]</scope>
    <source>
        <strain evidence="4">SZHN2017</strain>
        <tissue evidence="4">Muscle</tissue>
    </source>
</reference>
<keyword evidence="3" id="KW-0041">Annexin</keyword>
<dbReference type="GO" id="GO:0032509">
    <property type="term" value="P:endosome transport via multivesicular body sorting pathway"/>
    <property type="evidence" value="ECO:0007669"/>
    <property type="project" value="TreeGrafter"/>
</dbReference>
<keyword evidence="2" id="KW-0677">Repeat</keyword>
<dbReference type="FunFam" id="1.10.220.10:FF:000005">
    <property type="entry name" value="Annexin"/>
    <property type="match status" value="1"/>
</dbReference>
<protein>
    <recommendedName>
        <fullName evidence="6">Annexin</fullName>
    </recommendedName>
</protein>
<keyword evidence="5" id="KW-1185">Reference proteome</keyword>
<dbReference type="PROSITE" id="PS51897">
    <property type="entry name" value="ANNEXIN_2"/>
    <property type="match status" value="3"/>
</dbReference>
<dbReference type="InterPro" id="IPR037104">
    <property type="entry name" value="Annexin_sf"/>
</dbReference>
<dbReference type="GO" id="GO:0005886">
    <property type="term" value="C:plasma membrane"/>
    <property type="evidence" value="ECO:0007669"/>
    <property type="project" value="TreeGrafter"/>
</dbReference>
<dbReference type="OrthoDB" id="2163395at2759"/>
<evidence type="ECO:0000256" key="3">
    <source>
        <dbReference type="ARBA" id="ARBA00023216"/>
    </source>
</evidence>
<accession>A0A2T7P046</accession>
<dbReference type="GO" id="GO:0005544">
    <property type="term" value="F:calcium-dependent phospholipid binding"/>
    <property type="evidence" value="ECO:0007669"/>
    <property type="project" value="InterPro"/>
</dbReference>
<name>A0A2T7P046_POMCA</name>
<evidence type="ECO:0008006" key="6">
    <source>
        <dbReference type="Google" id="ProtNLM"/>
    </source>
</evidence>
<gene>
    <name evidence="4" type="ORF">C0Q70_14483</name>
</gene>
<dbReference type="GO" id="GO:0001786">
    <property type="term" value="F:phosphatidylserine binding"/>
    <property type="evidence" value="ECO:0007669"/>
    <property type="project" value="TreeGrafter"/>
</dbReference>
<dbReference type="PANTHER" id="PTHR10502:SF233">
    <property type="entry name" value="ANNEXIN B9"/>
    <property type="match status" value="1"/>
</dbReference>
<dbReference type="SUPFAM" id="SSF47874">
    <property type="entry name" value="Annexin"/>
    <property type="match status" value="1"/>
</dbReference>
<evidence type="ECO:0000313" key="5">
    <source>
        <dbReference type="Proteomes" id="UP000245119"/>
    </source>
</evidence>
<evidence type="ECO:0000256" key="2">
    <source>
        <dbReference type="ARBA" id="ARBA00022737"/>
    </source>
</evidence>
<dbReference type="InterPro" id="IPR001464">
    <property type="entry name" value="Annexin"/>
</dbReference>
<dbReference type="EMBL" id="PZQS01000008">
    <property type="protein sequence ID" value="PVD26804.1"/>
    <property type="molecule type" value="Genomic_DNA"/>
</dbReference>
<dbReference type="Gene3D" id="1.10.220.10">
    <property type="entry name" value="Annexin"/>
    <property type="match status" value="4"/>
</dbReference>
<evidence type="ECO:0000256" key="1">
    <source>
        <dbReference type="ARBA" id="ARBA00007831"/>
    </source>
</evidence>
<dbReference type="GO" id="GO:0005634">
    <property type="term" value="C:nucleus"/>
    <property type="evidence" value="ECO:0007669"/>
    <property type="project" value="TreeGrafter"/>
</dbReference>
<dbReference type="GO" id="GO:0005509">
    <property type="term" value="F:calcium ion binding"/>
    <property type="evidence" value="ECO:0007669"/>
    <property type="project" value="InterPro"/>
</dbReference>
<comment type="similarity">
    <text evidence="1">Belongs to the annexin family.</text>
</comment>
<dbReference type="GO" id="GO:0012506">
    <property type="term" value="C:vesicle membrane"/>
    <property type="evidence" value="ECO:0007669"/>
    <property type="project" value="TreeGrafter"/>
</dbReference>
<dbReference type="InterPro" id="IPR018502">
    <property type="entry name" value="Annexin_repeat"/>
</dbReference>
<comment type="caution">
    <text evidence="4">The sequence shown here is derived from an EMBL/GenBank/DDBJ whole genome shotgun (WGS) entry which is preliminary data.</text>
</comment>
<evidence type="ECO:0000313" key="4">
    <source>
        <dbReference type="EMBL" id="PVD26804.1"/>
    </source>
</evidence>
<dbReference type="AlphaFoldDB" id="A0A2T7P046"/>
<dbReference type="GO" id="GO:0005737">
    <property type="term" value="C:cytoplasm"/>
    <property type="evidence" value="ECO:0007669"/>
    <property type="project" value="TreeGrafter"/>
</dbReference>
<dbReference type="Pfam" id="PF00191">
    <property type="entry name" value="Annexin"/>
    <property type="match status" value="4"/>
</dbReference>
<dbReference type="Proteomes" id="UP000245119">
    <property type="component" value="Linkage Group LG8"/>
</dbReference>
<dbReference type="SMART" id="SM00335">
    <property type="entry name" value="ANX"/>
    <property type="match status" value="4"/>
</dbReference>
<sequence length="288" mass="32183">MDGLGTNKNTILDILVGKSNAQRQTLRAKYKEMYRKELAEDLKSELGGDLEETVTGLLMPPVEYDAFCLHSSPGASDSVMLGILCTASPKELSLVKEHYKKMYGEDLDAVLRSKDSSGYMELLLGLSDSHRDPGSAVSQREAREDAEKLYRNGQGPIVKDEVFKTLLEKRNKDQIKATLAEYKKLSGRSLEDDVKAVDAGDEQEQYVTLLAALGDHVTFYADSLQNVFRGPKTSDSTLVRIVISRSEVDLPAIKAKFQERHGRSLREAIEKETKEDNREALLKILDKK</sequence>
<dbReference type="PANTHER" id="PTHR10502">
    <property type="entry name" value="ANNEXIN"/>
    <property type="match status" value="1"/>
</dbReference>
<dbReference type="PRINTS" id="PR00196">
    <property type="entry name" value="ANNEXIN"/>
</dbReference>
<organism evidence="4 5">
    <name type="scientific">Pomacea canaliculata</name>
    <name type="common">Golden apple snail</name>
    <dbReference type="NCBI Taxonomy" id="400727"/>
    <lineage>
        <taxon>Eukaryota</taxon>
        <taxon>Metazoa</taxon>
        <taxon>Spiralia</taxon>
        <taxon>Lophotrochozoa</taxon>
        <taxon>Mollusca</taxon>
        <taxon>Gastropoda</taxon>
        <taxon>Caenogastropoda</taxon>
        <taxon>Architaenioglossa</taxon>
        <taxon>Ampullarioidea</taxon>
        <taxon>Ampullariidae</taxon>
        <taxon>Pomacea</taxon>
    </lineage>
</organism>